<organism evidence="1">
    <name type="scientific">Pfiesteria piscicida</name>
    <name type="common">Phantom dinoflagellate</name>
    <dbReference type="NCBI Taxonomy" id="71001"/>
    <lineage>
        <taxon>Eukaryota</taxon>
        <taxon>Sar</taxon>
        <taxon>Alveolata</taxon>
        <taxon>Dinophyceae</taxon>
        <taxon>Peridiniales</taxon>
        <taxon>Pfiesteriaceae</taxon>
        <taxon>Pfiesteria</taxon>
    </lineage>
</organism>
<protein>
    <submittedName>
        <fullName evidence="1">Uncharacterized protein</fullName>
    </submittedName>
</protein>
<accession>E8Z6I2</accession>
<reference evidence="1" key="2">
    <citation type="book" date="2010" name="PROCEEDINGS OF 13TH INTERNATIONAL CONFERENCE ON HARMFUL ALGAE" publisher="International Society For The Study of Harmful Algae" city="Hong Kong, China">
        <title>Dinoflagellate meta-transcriptomics enabled by spliced leader.</title>
        <editorList>
            <person name="Unknown A."/>
        </editorList>
        <authorList>
            <person name="Lin S."/>
            <person name="Zhang H."/>
        </authorList>
    </citation>
    <scope>NUCLEOTIDE SEQUENCE</scope>
    <source>
        <strain evidence="1">CCMP1831</strain>
    </source>
</reference>
<feature type="non-terminal residue" evidence="1">
    <location>
        <position position="1"/>
    </location>
</feature>
<evidence type="ECO:0000313" key="1">
    <source>
        <dbReference type="EMBL" id="ACU45062.1"/>
    </source>
</evidence>
<name>E8Z6I2_PFIPI</name>
<reference evidence="1" key="1">
    <citation type="submission" date="2008-12" db="EMBL/GenBank/DDBJ databases">
        <authorList>
            <person name="Zhang H."/>
            <person name="Lin S."/>
        </authorList>
    </citation>
    <scope>NUCLEOTIDE SEQUENCE</scope>
    <source>
        <strain evidence="1">CCMP1831</strain>
    </source>
</reference>
<dbReference type="EMBL" id="FJ600010">
    <property type="protein sequence ID" value="ACU45062.1"/>
    <property type="molecule type" value="mRNA"/>
</dbReference>
<dbReference type="AlphaFoldDB" id="E8Z6I2"/>
<sequence>IFFRRDVTPFENEFEHDVPTNDRFQGIERL</sequence>
<proteinExistence type="evidence at transcript level"/>